<dbReference type="FunFam" id="1.20.1250.20:FF:000172">
    <property type="entry name" value="MFS multidrug resistance transporter"/>
    <property type="match status" value="1"/>
</dbReference>
<evidence type="ECO:0000256" key="6">
    <source>
        <dbReference type="ARBA" id="ARBA00023180"/>
    </source>
</evidence>
<dbReference type="PANTHER" id="PTHR23502">
    <property type="entry name" value="MAJOR FACILITATOR SUPERFAMILY"/>
    <property type="match status" value="1"/>
</dbReference>
<feature type="transmembrane region" description="Helical" evidence="8">
    <location>
        <begin position="134"/>
        <end position="156"/>
    </location>
</feature>
<keyword evidence="3 8" id="KW-0812">Transmembrane</keyword>
<comment type="subcellular location">
    <subcellularLocation>
        <location evidence="1">Membrane</location>
        <topology evidence="1">Multi-pass membrane protein</topology>
    </subcellularLocation>
</comment>
<feature type="transmembrane region" description="Helical" evidence="8">
    <location>
        <begin position="401"/>
        <end position="421"/>
    </location>
</feature>
<evidence type="ECO:0000313" key="10">
    <source>
        <dbReference type="EMBL" id="KAH7150313.1"/>
    </source>
</evidence>
<evidence type="ECO:0000313" key="11">
    <source>
        <dbReference type="Proteomes" id="UP000717696"/>
    </source>
</evidence>
<feature type="transmembrane region" description="Helical" evidence="8">
    <location>
        <begin position="315"/>
        <end position="336"/>
    </location>
</feature>
<dbReference type="GO" id="GO:0005886">
    <property type="term" value="C:plasma membrane"/>
    <property type="evidence" value="ECO:0007669"/>
    <property type="project" value="TreeGrafter"/>
</dbReference>
<dbReference type="EMBL" id="JAGMUU010000006">
    <property type="protein sequence ID" value="KAH7150313.1"/>
    <property type="molecule type" value="Genomic_DNA"/>
</dbReference>
<proteinExistence type="predicted"/>
<dbReference type="PROSITE" id="PS50850">
    <property type="entry name" value="MFS"/>
    <property type="match status" value="1"/>
</dbReference>
<dbReference type="InterPro" id="IPR036259">
    <property type="entry name" value="MFS_trans_sf"/>
</dbReference>
<dbReference type="AlphaFoldDB" id="A0A9P9F357"/>
<dbReference type="InterPro" id="IPR020846">
    <property type="entry name" value="MFS_dom"/>
</dbReference>
<dbReference type="SUPFAM" id="SSF103473">
    <property type="entry name" value="MFS general substrate transporter"/>
    <property type="match status" value="1"/>
</dbReference>
<keyword evidence="6" id="KW-0325">Glycoprotein</keyword>
<name>A0A9P9F357_9HYPO</name>
<dbReference type="OrthoDB" id="440553at2759"/>
<dbReference type="Proteomes" id="UP000717696">
    <property type="component" value="Unassembled WGS sequence"/>
</dbReference>
<evidence type="ECO:0000256" key="4">
    <source>
        <dbReference type="ARBA" id="ARBA00022989"/>
    </source>
</evidence>
<feature type="region of interest" description="Disordered" evidence="7">
    <location>
        <begin position="1"/>
        <end position="25"/>
    </location>
</feature>
<evidence type="ECO:0000256" key="8">
    <source>
        <dbReference type="SAM" id="Phobius"/>
    </source>
</evidence>
<comment type="caution">
    <text evidence="10">The sequence shown here is derived from an EMBL/GenBank/DDBJ whole genome shotgun (WGS) entry which is preliminary data.</text>
</comment>
<keyword evidence="5 8" id="KW-0472">Membrane</keyword>
<evidence type="ECO:0000256" key="2">
    <source>
        <dbReference type="ARBA" id="ARBA00022448"/>
    </source>
</evidence>
<feature type="transmembrane region" description="Helical" evidence="8">
    <location>
        <begin position="110"/>
        <end position="128"/>
    </location>
</feature>
<feature type="domain" description="Major facilitator superfamily (MFS) profile" evidence="9">
    <location>
        <begin position="44"/>
        <end position="491"/>
    </location>
</feature>
<feature type="transmembrane region" description="Helical" evidence="8">
    <location>
        <begin position="168"/>
        <end position="192"/>
    </location>
</feature>
<feature type="transmembrane region" description="Helical" evidence="8">
    <location>
        <begin position="271"/>
        <end position="295"/>
    </location>
</feature>
<dbReference type="Pfam" id="PF07690">
    <property type="entry name" value="MFS_1"/>
    <property type="match status" value="1"/>
</dbReference>
<feature type="transmembrane region" description="Helical" evidence="8">
    <location>
        <begin position="469"/>
        <end position="486"/>
    </location>
</feature>
<accession>A0A9P9F357</accession>
<feature type="transmembrane region" description="Helical" evidence="8">
    <location>
        <begin position="43"/>
        <end position="63"/>
    </location>
</feature>
<dbReference type="Gene3D" id="1.20.1250.20">
    <property type="entry name" value="MFS general substrate transporter like domains"/>
    <property type="match status" value="1"/>
</dbReference>
<evidence type="ECO:0000256" key="7">
    <source>
        <dbReference type="SAM" id="MobiDB-lite"/>
    </source>
</evidence>
<feature type="transmembrane region" description="Helical" evidence="8">
    <location>
        <begin position="198"/>
        <end position="219"/>
    </location>
</feature>
<gene>
    <name evidence="10" type="ORF">B0J13DRAFT_661187</name>
</gene>
<evidence type="ECO:0000256" key="1">
    <source>
        <dbReference type="ARBA" id="ARBA00004141"/>
    </source>
</evidence>
<dbReference type="PANTHER" id="PTHR23502:SF51">
    <property type="entry name" value="QUINIDINE RESISTANCE PROTEIN 1-RELATED"/>
    <property type="match status" value="1"/>
</dbReference>
<organism evidence="10 11">
    <name type="scientific">Dactylonectria estremocensis</name>
    <dbReference type="NCBI Taxonomy" id="1079267"/>
    <lineage>
        <taxon>Eukaryota</taxon>
        <taxon>Fungi</taxon>
        <taxon>Dikarya</taxon>
        <taxon>Ascomycota</taxon>
        <taxon>Pezizomycotina</taxon>
        <taxon>Sordariomycetes</taxon>
        <taxon>Hypocreomycetidae</taxon>
        <taxon>Hypocreales</taxon>
        <taxon>Nectriaceae</taxon>
        <taxon>Dactylonectria</taxon>
    </lineage>
</organism>
<evidence type="ECO:0000256" key="3">
    <source>
        <dbReference type="ARBA" id="ARBA00022692"/>
    </source>
</evidence>
<dbReference type="GO" id="GO:0022857">
    <property type="term" value="F:transmembrane transporter activity"/>
    <property type="evidence" value="ECO:0007669"/>
    <property type="project" value="InterPro"/>
</dbReference>
<evidence type="ECO:0000256" key="5">
    <source>
        <dbReference type="ARBA" id="ARBA00023136"/>
    </source>
</evidence>
<reference evidence="10" key="1">
    <citation type="journal article" date="2021" name="Nat. Commun.">
        <title>Genetic determinants of endophytism in the Arabidopsis root mycobiome.</title>
        <authorList>
            <person name="Mesny F."/>
            <person name="Miyauchi S."/>
            <person name="Thiergart T."/>
            <person name="Pickel B."/>
            <person name="Atanasova L."/>
            <person name="Karlsson M."/>
            <person name="Huettel B."/>
            <person name="Barry K.W."/>
            <person name="Haridas S."/>
            <person name="Chen C."/>
            <person name="Bauer D."/>
            <person name="Andreopoulos W."/>
            <person name="Pangilinan J."/>
            <person name="LaButti K."/>
            <person name="Riley R."/>
            <person name="Lipzen A."/>
            <person name="Clum A."/>
            <person name="Drula E."/>
            <person name="Henrissat B."/>
            <person name="Kohler A."/>
            <person name="Grigoriev I.V."/>
            <person name="Martin F.M."/>
            <person name="Hacquard S."/>
        </authorList>
    </citation>
    <scope>NUCLEOTIDE SEQUENCE</scope>
    <source>
        <strain evidence="10">MPI-CAGE-AT-0021</strain>
    </source>
</reference>
<keyword evidence="4 8" id="KW-1133">Transmembrane helix</keyword>
<keyword evidence="2" id="KW-0813">Transport</keyword>
<sequence length="497" mass="53523">MDTSQQVIKEPTPEDTGQNDADVERTASTNTTNAAFSKWQKRWISLIASFASMFSTLSSFVYMPALTPIANALNVSLTLMNLTVTSYMVVAGIAPAFMGDIADQSGRKPVYILLFILMLGANLGMANVNQWSVLLILRMVLSAGASGTVGAAYGVIADITTVGERGSFIGTIFLFTTMAPTLGPVLGGILTAKLGWRWIFWFLSILTGVTLLILVLFLPETQRRIVADRRNSGRGIYWSLWSPRTRGGHNHAQVNDNQSSRARTCRMPNPLTCLSVLAHKGSLCTIMIGALAYVSFMTLQTSLASMAIELYDLNYLQAGLIYLPAGVSAAVSAKLTGKYLDWNFRRVHRRFGVEDTSIRHLHEIEGFPIEETRLQGAYVATVLSAVATAGYGLVAEFKTHIAAMLVTQVLAGATGAALFTMTATLLTDYNVHRSATAQAASNLVRCLGAGAGTASFSPLMGAIGPGWTFGIYAILVLFQLPLIWGLKANGVAWRKSG</sequence>
<dbReference type="InterPro" id="IPR011701">
    <property type="entry name" value="MFS"/>
</dbReference>
<keyword evidence="11" id="KW-1185">Reference proteome</keyword>
<feature type="transmembrane region" description="Helical" evidence="8">
    <location>
        <begin position="75"/>
        <end position="98"/>
    </location>
</feature>
<protein>
    <submittedName>
        <fullName evidence="10">Multidrug resistance protein</fullName>
    </submittedName>
</protein>
<evidence type="ECO:0000259" key="9">
    <source>
        <dbReference type="PROSITE" id="PS50850"/>
    </source>
</evidence>